<dbReference type="SUPFAM" id="SSF110296">
    <property type="entry name" value="Oligoxyloglucan reducing end-specific cellobiohydrolase"/>
    <property type="match status" value="4"/>
</dbReference>
<sequence>MNFCYYVLYFFYLFLLPIYVIPDSNKIKVSKTEFDSTFSQVFIFKGSSHIVAIDSSKNLAYSSTNEGIEWKPIESIPKGSAHYLFDHPFDSNTLFILSDSTTHFITKDAGKTWTSFKVPLKPFLKSQNVLSFNAARVGYIIYMGVRCSNSNSLIIKENCYPVPYYTISSFLENGDSTIPSVSLVINENRAINQCVWMKSTSDFQASSDTSIICIEDEINSQKSEKFFTGMGTKAVVSDDFFSTETAVSFGPSYPSHIVLGISVINGFLVLGTRKKSVSDMDIFVSTDGVKWIEANLGLSSSQLEQSYTVLDSSKKSLFVDVKFDNYHSALYRSNSEGTFFTKSLDYTYRVYSGLVDVERVDGIQGVLIANHLPPKNSILPVSSIIKSKISFDDGATWSYINPPLKDINDKDYGCTKDQISSGQCTLHFHSISTTRNPGSVFGTAGAPGVLVGVGSVGPKLLDFRDCDTFMSTDGGYTWKIIHQDAHMYETVGSGSSIVLINDEGPIDKFVYSTDRGESWNTHDLGYKFRVQSVLSDFFSTSNFIIITGTDIKSKKNIVLSVNLNVWEKKCEIDPKDPKESDEIEFWTLGGSESNCLMGHTSTYARRKPKAKCYMPNSKPILPITKPCSCTRSDFECDFNFALNSSGDCELVGTRIVPSNDCKSGKSSYLGSSGYRKIPGNDCKDPSDKKPLDTPVELPCPKDSGPSKPSDPTTPSNPTTPSDPAQPNDSLIRHYSAEFEYLSDVISFQNSSSILASTKKGKVHLSQDSGKSWSEIDFTKIFKGSHIVLSIIVNTHVAGRAYAYSSENEIAYTSDFAKSWSTLNNLPSPGNGLGIQPILSFHSTNPDYLLFAGGNSCPNCYSIYYASHNHGTSWKKIITHSEKCIFSYSNDFKTLGVDSVVCKKWHFTEGLENSMDRLFYSPNKNYFEMVVIDSKNPNTITVLESGKNGFVYDFFITSKYLVYTSDYDDIDDDAKKVRRVKIWVLSKSKTPVSPMYPPNMSIGLKPNGFTILQTSTGEILLDVEQVSTASGEKGSSWGTLLVCNDDGTAFNLALEKTNRNYLGTVDVENVDGIKGALIANQIVNTEALSKIGIKKQIQTLYSLDNGRTWNKFNQPDENSSSKPCPGCSLNLFGKTVVKNTGGLYGVKSAPGSWVGIGNVGKYLDGSESLGVYWSRDAGKSWKKIFDGPMHYEWGDYGGILVLASQEIPTNIVHYSLDSGKTFNKYRFSEDKMIVKMIMNGQTSSGNKFLIYAIEKTGYVTIVQIDFSGVNQPLCSADSEQKLEQWSIVEPKSFNENASPVDQCIFGEKYKFTRRKFGISCRAQISESSENINEEKSHIPSPIKSTCECSLQDYDCDEGFWLNEAGECELFGRDEKQPKDCKEGSSYSGRSGYLKRPLTGGISSTPYILPGELGEFEYFKQSPILLARTKNDVLLISKDTGKKWEKIEQSKSGYVGISMNPNFGDVAILITDSDTHYITNDEAETFTMLKVPAPPSMKDSPVFVYHPFQLDHMIYLGRPEGCSIEPGTDSSKCLPIAYFTTDGGIKWYKIRENIGRGGCLYLINSKTSGTQGKVVCAFANTDDKSGSRSSTVVVSTDYFNDSKVVLSKRVLDLVYTGEYLVMAESLETSSGSMQILVSVDFKTTALAHFPGNKNEFSSAYTVLDSSKSFGSLTLHFTKNSEIDSEWGTIYTSNSNGTYFRKSVDFVNRNAAGLVDFERCAGISGIMITNIVNNYNEIGKSKSKRSLNYLNDISTNSNFTHKKRSEKKSLRTILTIDGGSSWRYLRPPAMDSKSKAFPCVSSGFDLGKCALHLHGFTEVSDPQNIYSASGAVGLIMGLGNVGSSLGKLSESNLYLSRDAGNEWTEVKKGPHFYEFADHGALIVIADRTKPINSIEYSLDFGSSWNTMELTFPKDVPPGSKLDVMLLTTEPESSSRDLIIYGKLNSDSRKNVVISLDFTGAQPRKCNYDPLDEPNGKNTDDFELWSVDPNRGKVAFGFDHSSENNCVLGVNTKYFRKIKDKSCYVGNEFEQTPKVVEYCPCLISDFECDYNFEPSGTDGKCVIVEGFAPEKTKCGLDRSGKPIDYFETSSGYRLNPRSQCDTKNKRSLRINRPTQTWCPGAAQKVAILWTFILPVFFFIIVSFVYLLVINPDQSVTEIGKQGLLSIVYMFVGVIDAIRNISLFQNQYHHTLSSNNRPPNSGSNDGGEMEQLRIIGDGNHFDSGIPLQTPSSNFSALIDAARHSLYVSYGVLHDAAWEAALFGSNFLPTNYRMYIHSIAPEGPIAFEDTEFNSLRSVPTNAGYNYNQIGEINDAFSLETEIIHEQEMPTTEELSSRNSLKKTKANTSDDSGSDILGLDDEINDTLATNPPNPLNNKNNRDIN</sequence>
<dbReference type="Gene3D" id="2.130.10.10">
    <property type="entry name" value="YVTN repeat-like/Quinoprotein amine dehydrogenase"/>
    <property type="match status" value="2"/>
</dbReference>
<feature type="compositionally biased region" description="Low complexity" evidence="5">
    <location>
        <begin position="698"/>
        <end position="722"/>
    </location>
</feature>
<feature type="transmembrane region" description="Helical" evidence="6">
    <location>
        <begin position="2122"/>
        <end position="2146"/>
    </location>
</feature>
<dbReference type="GO" id="GO:0016020">
    <property type="term" value="C:membrane"/>
    <property type="evidence" value="ECO:0007669"/>
    <property type="project" value="UniProtKB-SubCell"/>
</dbReference>
<evidence type="ECO:0000259" key="7">
    <source>
        <dbReference type="SMART" id="SM00602"/>
    </source>
</evidence>
<dbReference type="PANTHER" id="PTHR12106:SF27">
    <property type="entry name" value="SORTILIN-RELATED RECEPTOR"/>
    <property type="match status" value="1"/>
</dbReference>
<feature type="domain" description="VPS10" evidence="7">
    <location>
        <begin position="47"/>
        <end position="704"/>
    </location>
</feature>
<evidence type="ECO:0000256" key="3">
    <source>
        <dbReference type="ARBA" id="ARBA00023136"/>
    </source>
</evidence>
<evidence type="ECO:0000256" key="2">
    <source>
        <dbReference type="ARBA" id="ARBA00022737"/>
    </source>
</evidence>
<keyword evidence="6" id="KW-1133">Transmembrane helix</keyword>
<feature type="domain" description="VPS10" evidence="7">
    <location>
        <begin position="751"/>
        <end position="1414"/>
    </location>
</feature>
<accession>A0A1R1YSY8</accession>
<organism evidence="8 9">
    <name type="scientific">Smittium culicis</name>
    <dbReference type="NCBI Taxonomy" id="133412"/>
    <lineage>
        <taxon>Eukaryota</taxon>
        <taxon>Fungi</taxon>
        <taxon>Fungi incertae sedis</taxon>
        <taxon>Zoopagomycota</taxon>
        <taxon>Kickxellomycotina</taxon>
        <taxon>Harpellomycetes</taxon>
        <taxon>Harpellales</taxon>
        <taxon>Legeriomycetaceae</taxon>
        <taxon>Smittium</taxon>
    </lineage>
</organism>
<keyword evidence="4" id="KW-0325">Glycoprotein</keyword>
<evidence type="ECO:0000256" key="6">
    <source>
        <dbReference type="SAM" id="Phobius"/>
    </source>
</evidence>
<proteinExistence type="predicted"/>
<dbReference type="InterPro" id="IPR031777">
    <property type="entry name" value="Sortilin_C"/>
</dbReference>
<evidence type="ECO:0000313" key="9">
    <source>
        <dbReference type="Proteomes" id="UP000187429"/>
    </source>
</evidence>
<dbReference type="GO" id="GO:0006623">
    <property type="term" value="P:protein targeting to vacuole"/>
    <property type="evidence" value="ECO:0007669"/>
    <property type="project" value="TreeGrafter"/>
</dbReference>
<dbReference type="Gene3D" id="2.10.70.80">
    <property type="match status" value="2"/>
</dbReference>
<feature type="region of interest" description="Disordered" evidence="5">
    <location>
        <begin position="679"/>
        <end position="728"/>
    </location>
</feature>
<feature type="transmembrane region" description="Helical" evidence="6">
    <location>
        <begin position="2158"/>
        <end position="2179"/>
    </location>
</feature>
<dbReference type="EMBL" id="LSSM01000111">
    <property type="protein sequence ID" value="OMJ29997.1"/>
    <property type="molecule type" value="Genomic_DNA"/>
</dbReference>
<dbReference type="GO" id="GO:0006895">
    <property type="term" value="P:Golgi to endosome transport"/>
    <property type="evidence" value="ECO:0007669"/>
    <property type="project" value="TreeGrafter"/>
</dbReference>
<dbReference type="SMART" id="SM00602">
    <property type="entry name" value="VPS10"/>
    <property type="match status" value="3"/>
</dbReference>
<dbReference type="GO" id="GO:0006896">
    <property type="term" value="P:Golgi to vacuole transport"/>
    <property type="evidence" value="ECO:0007669"/>
    <property type="project" value="TreeGrafter"/>
</dbReference>
<dbReference type="InterPro" id="IPR015943">
    <property type="entry name" value="WD40/YVTN_repeat-like_dom_sf"/>
</dbReference>
<reference evidence="9" key="1">
    <citation type="submission" date="2017-01" db="EMBL/GenBank/DDBJ databases">
        <authorList>
            <person name="Wang Y."/>
            <person name="White M."/>
            <person name="Kvist S."/>
            <person name="Moncalvo J.-M."/>
        </authorList>
    </citation>
    <scope>NUCLEOTIDE SEQUENCE [LARGE SCALE GENOMIC DNA]</scope>
    <source>
        <strain evidence="9">ID-206-W2</strain>
    </source>
</reference>
<evidence type="ECO:0000256" key="4">
    <source>
        <dbReference type="ARBA" id="ARBA00023180"/>
    </source>
</evidence>
<dbReference type="Pfam" id="PF15902">
    <property type="entry name" value="Sortilin-Vps10"/>
    <property type="match status" value="3"/>
</dbReference>
<dbReference type="FunFam" id="3.30.60.270:FF:000005">
    <property type="entry name" value="Sortilin"/>
    <property type="match status" value="1"/>
</dbReference>
<dbReference type="Gene3D" id="3.30.60.270">
    <property type="match status" value="3"/>
</dbReference>
<feature type="compositionally biased region" description="Polar residues" evidence="5">
    <location>
        <begin position="2322"/>
        <end position="2332"/>
    </location>
</feature>
<keyword evidence="3 6" id="KW-0472">Membrane</keyword>
<dbReference type="CDD" id="cd15482">
    <property type="entry name" value="Sialidase_non-viral"/>
    <property type="match status" value="1"/>
</dbReference>
<dbReference type="GO" id="GO:0005794">
    <property type="term" value="C:Golgi apparatus"/>
    <property type="evidence" value="ECO:0007669"/>
    <property type="project" value="TreeGrafter"/>
</dbReference>
<dbReference type="Pfam" id="PF15901">
    <property type="entry name" value="Sortilin_C"/>
    <property type="match status" value="3"/>
</dbReference>
<evidence type="ECO:0000256" key="1">
    <source>
        <dbReference type="ARBA" id="ARBA00004370"/>
    </source>
</evidence>
<feature type="region of interest" description="Disordered" evidence="5">
    <location>
        <begin position="2321"/>
        <end position="2352"/>
    </location>
</feature>
<dbReference type="OrthoDB" id="443634at2759"/>
<feature type="transmembrane region" description="Helical" evidence="6">
    <location>
        <begin position="5"/>
        <end position="22"/>
    </location>
</feature>
<dbReference type="PANTHER" id="PTHR12106">
    <property type="entry name" value="SORTILIN RELATED"/>
    <property type="match status" value="1"/>
</dbReference>
<dbReference type="GO" id="GO:0005829">
    <property type="term" value="C:cytosol"/>
    <property type="evidence" value="ECO:0007669"/>
    <property type="project" value="GOC"/>
</dbReference>
<dbReference type="InterPro" id="IPR031778">
    <property type="entry name" value="Sortilin_N"/>
</dbReference>
<name>A0A1R1YSY8_9FUNG</name>
<dbReference type="InterPro" id="IPR006581">
    <property type="entry name" value="VPS10"/>
</dbReference>
<feature type="compositionally biased region" description="Basic and acidic residues" evidence="5">
    <location>
        <begin position="681"/>
        <end position="691"/>
    </location>
</feature>
<evidence type="ECO:0000256" key="5">
    <source>
        <dbReference type="SAM" id="MobiDB-lite"/>
    </source>
</evidence>
<dbReference type="InterPro" id="IPR050310">
    <property type="entry name" value="VPS10-sortilin"/>
</dbReference>
<feature type="domain" description="VPS10" evidence="7">
    <location>
        <begin position="1421"/>
        <end position="2119"/>
    </location>
</feature>
<keyword evidence="9" id="KW-1185">Reference proteome</keyword>
<comment type="caution">
    <text evidence="8">The sequence shown here is derived from an EMBL/GenBank/DDBJ whole genome shotgun (WGS) entry which is preliminary data.</text>
</comment>
<protein>
    <submittedName>
        <fullName evidence="8">Vacuolar protein sorting/targeting protein 10</fullName>
    </submittedName>
</protein>
<keyword evidence="6" id="KW-0812">Transmembrane</keyword>
<evidence type="ECO:0000313" key="8">
    <source>
        <dbReference type="EMBL" id="OMJ29997.1"/>
    </source>
</evidence>
<keyword evidence="2" id="KW-0677">Repeat</keyword>
<comment type="subcellular location">
    <subcellularLocation>
        <location evidence="1">Membrane</location>
    </subcellularLocation>
</comment>
<dbReference type="Proteomes" id="UP000187429">
    <property type="component" value="Unassembled WGS sequence"/>
</dbReference>
<gene>
    <name evidence="8" type="ORF">AYI69_g466</name>
</gene>